<evidence type="ECO:0000313" key="1">
    <source>
        <dbReference type="EMBL" id="MBW4662382.1"/>
    </source>
</evidence>
<comment type="caution">
    <text evidence="1">The sequence shown here is derived from an EMBL/GenBank/DDBJ whole genome shotgun (WGS) entry which is preliminary data.</text>
</comment>
<gene>
    <name evidence="1" type="ORF">KME15_27340</name>
</gene>
<dbReference type="AlphaFoldDB" id="A0A951QFY3"/>
<reference evidence="1" key="2">
    <citation type="journal article" date="2022" name="Microbiol. Resour. Announc.">
        <title>Metagenome Sequencing to Explore Phylogenomics of Terrestrial Cyanobacteria.</title>
        <authorList>
            <person name="Ward R.D."/>
            <person name="Stajich J.E."/>
            <person name="Johansen J.R."/>
            <person name="Huntemann M."/>
            <person name="Clum A."/>
            <person name="Foster B."/>
            <person name="Foster B."/>
            <person name="Roux S."/>
            <person name="Palaniappan K."/>
            <person name="Varghese N."/>
            <person name="Mukherjee S."/>
            <person name="Reddy T.B.K."/>
            <person name="Daum C."/>
            <person name="Copeland A."/>
            <person name="Chen I.A."/>
            <person name="Ivanova N.N."/>
            <person name="Kyrpides N.C."/>
            <person name="Shapiro N."/>
            <person name="Eloe-Fadrosh E.A."/>
            <person name="Pietrasiak N."/>
        </authorList>
    </citation>
    <scope>NUCLEOTIDE SEQUENCE</scope>
    <source>
        <strain evidence="1">UHER 2000/2452</strain>
    </source>
</reference>
<name>A0A951QFY3_9CYAN</name>
<accession>A0A951QFY3</accession>
<reference evidence="1" key="1">
    <citation type="submission" date="2021-05" db="EMBL/GenBank/DDBJ databases">
        <authorList>
            <person name="Pietrasiak N."/>
            <person name="Ward R."/>
            <person name="Stajich J.E."/>
            <person name="Kurbessoian T."/>
        </authorList>
    </citation>
    <scope>NUCLEOTIDE SEQUENCE</scope>
    <source>
        <strain evidence="1">UHER 2000/2452</strain>
    </source>
</reference>
<dbReference type="Proteomes" id="UP000757435">
    <property type="component" value="Unassembled WGS sequence"/>
</dbReference>
<evidence type="ECO:0000313" key="2">
    <source>
        <dbReference type="Proteomes" id="UP000757435"/>
    </source>
</evidence>
<proteinExistence type="predicted"/>
<protein>
    <submittedName>
        <fullName evidence="1">Uncharacterized protein</fullName>
    </submittedName>
</protein>
<dbReference type="EMBL" id="JAHHHD010000072">
    <property type="protein sequence ID" value="MBW4662382.1"/>
    <property type="molecule type" value="Genomic_DNA"/>
</dbReference>
<sequence length="110" mass="12287">MVILAEVGLSKEYGLSPEEARERVSTLDDARGNLWSDVFHAKAIALCNSLPDISTCYFNYGITPSKILEVRGVKGEVLLYLHIFFDRSCFVTPTRDRHPAAQAYGGHQLE</sequence>
<organism evidence="1 2">
    <name type="scientific">Drouetiella hepatica Uher 2000/2452</name>
    <dbReference type="NCBI Taxonomy" id="904376"/>
    <lineage>
        <taxon>Bacteria</taxon>
        <taxon>Bacillati</taxon>
        <taxon>Cyanobacteriota</taxon>
        <taxon>Cyanophyceae</taxon>
        <taxon>Oculatellales</taxon>
        <taxon>Oculatellaceae</taxon>
        <taxon>Drouetiella</taxon>
    </lineage>
</organism>